<dbReference type="PANTHER" id="PTHR11403:SF2">
    <property type="entry name" value="CYTOCHROME BO(3) UBIQUINOL OXIDASE SUBUNIT 3"/>
    <property type="match status" value="1"/>
</dbReference>
<keyword evidence="6 14" id="KW-0812">Transmembrane</keyword>
<comment type="similarity">
    <text evidence="2 14">Belongs to the cytochrome c oxidase subunit 3 family.</text>
</comment>
<keyword evidence="8 15" id="KW-0472">Membrane</keyword>
<dbReference type="SUPFAM" id="SSF81452">
    <property type="entry name" value="Cytochrome c oxidase subunit III-like"/>
    <property type="match status" value="1"/>
</dbReference>
<keyword evidence="18" id="KW-1185">Reference proteome</keyword>
<dbReference type="AlphaFoldDB" id="A0A517YDB0"/>
<dbReference type="Pfam" id="PF00510">
    <property type="entry name" value="COX3"/>
    <property type="match status" value="1"/>
</dbReference>
<gene>
    <name evidence="17" type="primary">ctaE_1</name>
    <name evidence="17" type="ORF">ETAA8_33250</name>
</gene>
<organism evidence="17 18">
    <name type="scientific">Anatilimnocola aggregata</name>
    <dbReference type="NCBI Taxonomy" id="2528021"/>
    <lineage>
        <taxon>Bacteria</taxon>
        <taxon>Pseudomonadati</taxon>
        <taxon>Planctomycetota</taxon>
        <taxon>Planctomycetia</taxon>
        <taxon>Pirellulales</taxon>
        <taxon>Pirellulaceae</taxon>
        <taxon>Anatilimnocola</taxon>
    </lineage>
</organism>
<evidence type="ECO:0000256" key="5">
    <source>
        <dbReference type="ARBA" id="ARBA00022475"/>
    </source>
</evidence>
<dbReference type="Proteomes" id="UP000315017">
    <property type="component" value="Chromosome"/>
</dbReference>
<evidence type="ECO:0000256" key="12">
    <source>
        <dbReference type="ARBA" id="ARBA00032189"/>
    </source>
</evidence>
<dbReference type="InterPro" id="IPR035973">
    <property type="entry name" value="Cyt_c_oxidase_su3-like_sf"/>
</dbReference>
<keyword evidence="5" id="KW-1003">Cell membrane</keyword>
<dbReference type="Gene3D" id="1.20.120.80">
    <property type="entry name" value="Cytochrome c oxidase, subunit III, four-helix bundle"/>
    <property type="match status" value="1"/>
</dbReference>
<evidence type="ECO:0000256" key="11">
    <source>
        <dbReference type="ARBA" id="ARBA00031884"/>
    </source>
</evidence>
<comment type="subunit">
    <text evidence="3">Heterooctamer of two A chains, two B chains, two C chains and two D chains.</text>
</comment>
<dbReference type="PROSITE" id="PS50253">
    <property type="entry name" value="COX3"/>
    <property type="match status" value="1"/>
</dbReference>
<dbReference type="GO" id="GO:0019646">
    <property type="term" value="P:aerobic electron transport chain"/>
    <property type="evidence" value="ECO:0007669"/>
    <property type="project" value="InterPro"/>
</dbReference>
<accession>A0A517YDB0</accession>
<dbReference type="GO" id="GO:0005886">
    <property type="term" value="C:plasma membrane"/>
    <property type="evidence" value="ECO:0007669"/>
    <property type="project" value="UniProtKB-SubCell"/>
</dbReference>
<dbReference type="EMBL" id="CP036274">
    <property type="protein sequence ID" value="QDU28225.1"/>
    <property type="molecule type" value="Genomic_DNA"/>
</dbReference>
<dbReference type="CDD" id="cd00386">
    <property type="entry name" value="Heme_Cu_Oxidase_III_like"/>
    <property type="match status" value="1"/>
</dbReference>
<evidence type="ECO:0000256" key="3">
    <source>
        <dbReference type="ARBA" id="ARBA00011700"/>
    </source>
</evidence>
<evidence type="ECO:0000256" key="7">
    <source>
        <dbReference type="ARBA" id="ARBA00022989"/>
    </source>
</evidence>
<reference evidence="17 18" key="1">
    <citation type="submission" date="2019-02" db="EMBL/GenBank/DDBJ databases">
        <title>Deep-cultivation of Planctomycetes and their phenomic and genomic characterization uncovers novel biology.</title>
        <authorList>
            <person name="Wiegand S."/>
            <person name="Jogler M."/>
            <person name="Boedeker C."/>
            <person name="Pinto D."/>
            <person name="Vollmers J."/>
            <person name="Rivas-Marin E."/>
            <person name="Kohn T."/>
            <person name="Peeters S.H."/>
            <person name="Heuer A."/>
            <person name="Rast P."/>
            <person name="Oberbeckmann S."/>
            <person name="Bunk B."/>
            <person name="Jeske O."/>
            <person name="Meyerdierks A."/>
            <person name="Storesund J.E."/>
            <person name="Kallscheuer N."/>
            <person name="Luecker S."/>
            <person name="Lage O.M."/>
            <person name="Pohl T."/>
            <person name="Merkel B.J."/>
            <person name="Hornburger P."/>
            <person name="Mueller R.-W."/>
            <person name="Bruemmer F."/>
            <person name="Labrenz M."/>
            <person name="Spormann A.M."/>
            <person name="Op den Camp H."/>
            <person name="Overmann J."/>
            <person name="Amann R."/>
            <person name="Jetten M.S.M."/>
            <person name="Mascher T."/>
            <person name="Medema M.H."/>
            <person name="Devos D.P."/>
            <person name="Kaster A.-K."/>
            <person name="Ovreas L."/>
            <person name="Rohde M."/>
            <person name="Galperin M.Y."/>
            <person name="Jogler C."/>
        </authorList>
    </citation>
    <scope>NUCLEOTIDE SEQUENCE [LARGE SCALE GENOMIC DNA]</scope>
    <source>
        <strain evidence="17 18">ETA_A8</strain>
    </source>
</reference>
<evidence type="ECO:0000256" key="6">
    <source>
        <dbReference type="ARBA" id="ARBA00022692"/>
    </source>
</evidence>
<dbReference type="GO" id="GO:0016491">
    <property type="term" value="F:oxidoreductase activity"/>
    <property type="evidence" value="ECO:0007669"/>
    <property type="project" value="UniProtKB-KW"/>
</dbReference>
<evidence type="ECO:0000256" key="15">
    <source>
        <dbReference type="SAM" id="Phobius"/>
    </source>
</evidence>
<dbReference type="InterPro" id="IPR024791">
    <property type="entry name" value="Cyt_c/ubiquinol_Oxase_su3"/>
</dbReference>
<feature type="transmembrane region" description="Helical" evidence="15">
    <location>
        <begin position="27"/>
        <end position="49"/>
    </location>
</feature>
<dbReference type="GO" id="GO:0004129">
    <property type="term" value="F:cytochrome-c oxidase activity"/>
    <property type="evidence" value="ECO:0007669"/>
    <property type="project" value="InterPro"/>
</dbReference>
<dbReference type="InterPro" id="IPR013833">
    <property type="entry name" value="Cyt_c_oxidase_su3_a-hlx"/>
</dbReference>
<dbReference type="RefSeq" id="WP_145090154.1">
    <property type="nucleotide sequence ID" value="NZ_CP036274.1"/>
</dbReference>
<feature type="domain" description="Heme-copper oxidase subunit III family profile" evidence="16">
    <location>
        <begin position="1"/>
        <end position="202"/>
    </location>
</feature>
<protein>
    <recommendedName>
        <fullName evidence="4">Cytochrome bo(3) ubiquinol oxidase subunit 3</fullName>
    </recommendedName>
    <alternativeName>
        <fullName evidence="12">Cytochrome o ubiquinol oxidase subunit 3</fullName>
    </alternativeName>
    <alternativeName>
        <fullName evidence="10">Oxidase bo(3) subunit 3</fullName>
    </alternativeName>
    <alternativeName>
        <fullName evidence="13">Ubiquinol oxidase polypeptide III</fullName>
    </alternativeName>
    <alternativeName>
        <fullName evidence="11">Ubiquinol oxidase subunit 3</fullName>
    </alternativeName>
</protein>
<dbReference type="PANTHER" id="PTHR11403">
    <property type="entry name" value="CYTOCHROME C OXIDASE SUBUNIT III"/>
    <property type="match status" value="1"/>
</dbReference>
<feature type="transmembrane region" description="Helical" evidence="15">
    <location>
        <begin position="96"/>
        <end position="116"/>
    </location>
</feature>
<dbReference type="KEGG" id="aagg:ETAA8_33250"/>
<dbReference type="InterPro" id="IPR000298">
    <property type="entry name" value="Cyt_c_oxidase-like_su3"/>
</dbReference>
<comment type="function">
    <text evidence="9">Cytochrome bo(3) ubiquinol terminal oxidase is the component of the aerobic respiratory chain of E.coli that predominates when cells are grown at high aeration. Has proton pump activity across the membrane in addition to electron transfer, pumping 2 protons/electron.</text>
</comment>
<evidence type="ECO:0000256" key="1">
    <source>
        <dbReference type="ARBA" id="ARBA00004651"/>
    </source>
</evidence>
<proteinExistence type="inferred from homology"/>
<keyword evidence="7 15" id="KW-1133">Transmembrane helix</keyword>
<evidence type="ECO:0000259" key="16">
    <source>
        <dbReference type="PROSITE" id="PS50253"/>
    </source>
</evidence>
<evidence type="ECO:0000256" key="2">
    <source>
        <dbReference type="ARBA" id="ARBA00010581"/>
    </source>
</evidence>
<name>A0A517YDB0_9BACT</name>
<evidence type="ECO:0000256" key="13">
    <source>
        <dbReference type="ARBA" id="ARBA00032717"/>
    </source>
</evidence>
<evidence type="ECO:0000256" key="4">
    <source>
        <dbReference type="ARBA" id="ARBA00014687"/>
    </source>
</evidence>
<feature type="transmembrane region" description="Helical" evidence="15">
    <location>
        <begin position="137"/>
        <end position="161"/>
    </location>
</feature>
<dbReference type="OrthoDB" id="9810850at2"/>
<keyword evidence="17" id="KW-0560">Oxidoreductase</keyword>
<evidence type="ECO:0000313" key="17">
    <source>
        <dbReference type="EMBL" id="QDU28225.1"/>
    </source>
</evidence>
<evidence type="ECO:0000256" key="9">
    <source>
        <dbReference type="ARBA" id="ARBA00025694"/>
    </source>
</evidence>
<evidence type="ECO:0000256" key="8">
    <source>
        <dbReference type="ARBA" id="ARBA00023136"/>
    </source>
</evidence>
<feature type="transmembrane region" description="Helical" evidence="15">
    <location>
        <begin position="181"/>
        <end position="201"/>
    </location>
</feature>
<evidence type="ECO:0000313" key="18">
    <source>
        <dbReference type="Proteomes" id="UP000315017"/>
    </source>
</evidence>
<sequence length="202" mass="22221">MSSTTNLAHEEHPLSAGSILTLTQMGMVAFLVSEVAFFSTLIVAYLTFLGKDTIGPTPLEALSLPTAIVSSVFLLASSGTIYLAEKQLHLGSLRGFQGWWTLTFLLGATFLAATAYEWSELIRVHQLTISRNLFGSTYYTLIGFHALHVSCGLVAMLAILFLSFRGDVKSEPGGGAELVSWYWHFVDCVWIVVFCIVYLWGR</sequence>
<evidence type="ECO:0000256" key="14">
    <source>
        <dbReference type="RuleBase" id="RU003376"/>
    </source>
</evidence>
<comment type="subcellular location">
    <subcellularLocation>
        <location evidence="1 14">Cell membrane</location>
        <topology evidence="1 14">Multi-pass membrane protein</topology>
    </subcellularLocation>
</comment>
<evidence type="ECO:0000256" key="10">
    <source>
        <dbReference type="ARBA" id="ARBA00030072"/>
    </source>
</evidence>
<dbReference type="FunFam" id="1.20.120.80:FF:000001">
    <property type="entry name" value="Cytochrome (Ubi)quinol oxidase subunit III"/>
    <property type="match status" value="1"/>
</dbReference>
<feature type="transmembrane region" description="Helical" evidence="15">
    <location>
        <begin position="61"/>
        <end position="84"/>
    </location>
</feature>